<dbReference type="PANTHER" id="PTHR23168:SF0">
    <property type="entry name" value="MITOTIC SPINDLE ASSEMBLY CHECKPOINT PROTEIN MAD1"/>
    <property type="match status" value="1"/>
</dbReference>
<dbReference type="GO" id="GO:0051301">
    <property type="term" value="P:cell division"/>
    <property type="evidence" value="ECO:0007669"/>
    <property type="project" value="UniProtKB-KW"/>
</dbReference>
<feature type="coiled-coil region" evidence="8">
    <location>
        <begin position="456"/>
        <end position="518"/>
    </location>
</feature>
<evidence type="ECO:0000256" key="3">
    <source>
        <dbReference type="ARBA" id="ARBA00022019"/>
    </source>
</evidence>
<feature type="compositionally biased region" description="Polar residues" evidence="9">
    <location>
        <begin position="24"/>
        <end position="36"/>
    </location>
</feature>
<dbReference type="AlphaFoldDB" id="D8QAI2"/>
<feature type="compositionally biased region" description="Basic and acidic residues" evidence="9">
    <location>
        <begin position="60"/>
        <end position="73"/>
    </location>
</feature>
<comment type="subcellular location">
    <subcellularLocation>
        <location evidence="1">Nucleus</location>
    </subcellularLocation>
</comment>
<dbReference type="HOGENOM" id="CLU_021480_0_0_1"/>
<dbReference type="SUPFAM" id="SSF75704">
    <property type="entry name" value="Mitotic arrest deficient-like 1, Mad1"/>
    <property type="match status" value="1"/>
</dbReference>
<evidence type="ECO:0000313" key="11">
    <source>
        <dbReference type="Proteomes" id="UP000007431"/>
    </source>
</evidence>
<keyword evidence="11" id="KW-1185">Reference proteome</keyword>
<evidence type="ECO:0000256" key="2">
    <source>
        <dbReference type="ARBA" id="ARBA00008029"/>
    </source>
</evidence>
<dbReference type="FunCoup" id="D8QAI2">
    <property type="interactions" value="448"/>
</dbReference>
<dbReference type="Proteomes" id="UP000007431">
    <property type="component" value="Unassembled WGS sequence"/>
</dbReference>
<dbReference type="Gene3D" id="3.30.457.60">
    <property type="match status" value="1"/>
</dbReference>
<accession>D8QAI2</accession>
<keyword evidence="4" id="KW-0132">Cell division</keyword>
<feature type="region of interest" description="Disordered" evidence="9">
    <location>
        <begin position="1"/>
        <end position="97"/>
    </location>
</feature>
<dbReference type="GO" id="GO:0072686">
    <property type="term" value="C:mitotic spindle"/>
    <property type="evidence" value="ECO:0007669"/>
    <property type="project" value="TreeGrafter"/>
</dbReference>
<dbReference type="eggNOG" id="KOG4593">
    <property type="taxonomic scope" value="Eukaryota"/>
</dbReference>
<evidence type="ECO:0000256" key="1">
    <source>
        <dbReference type="ARBA" id="ARBA00004123"/>
    </source>
</evidence>
<feature type="compositionally biased region" description="Polar residues" evidence="9">
    <location>
        <begin position="74"/>
        <end position="97"/>
    </location>
</feature>
<comment type="similarity">
    <text evidence="2">Belongs to the MAD1 family.</text>
</comment>
<reference evidence="10 11" key="1">
    <citation type="journal article" date="2010" name="Nat. Biotechnol.">
        <title>Genome sequence of the model mushroom Schizophyllum commune.</title>
        <authorList>
            <person name="Ohm R.A."/>
            <person name="de Jong J.F."/>
            <person name="Lugones L.G."/>
            <person name="Aerts A."/>
            <person name="Kothe E."/>
            <person name="Stajich J.E."/>
            <person name="de Vries R.P."/>
            <person name="Record E."/>
            <person name="Levasseur A."/>
            <person name="Baker S.E."/>
            <person name="Bartholomew K.A."/>
            <person name="Coutinho P.M."/>
            <person name="Erdmann S."/>
            <person name="Fowler T.J."/>
            <person name="Gathman A.C."/>
            <person name="Lombard V."/>
            <person name="Henrissat B."/>
            <person name="Knabe N."/>
            <person name="Kuees U."/>
            <person name="Lilly W.W."/>
            <person name="Lindquist E."/>
            <person name="Lucas S."/>
            <person name="Magnuson J.K."/>
            <person name="Piumi F."/>
            <person name="Raudaskoski M."/>
            <person name="Salamov A."/>
            <person name="Schmutz J."/>
            <person name="Schwarze F.W.M.R."/>
            <person name="vanKuyk P.A."/>
            <person name="Horton J.S."/>
            <person name="Grigoriev I.V."/>
            <person name="Woesten H.A.B."/>
        </authorList>
    </citation>
    <scope>NUCLEOTIDE SEQUENCE [LARGE SCALE GENOMIC DNA]</scope>
    <source>
        <strain evidence="11">H4-8 / FGSC 9210</strain>
    </source>
</reference>
<evidence type="ECO:0000313" key="10">
    <source>
        <dbReference type="EMBL" id="EFI95409.1"/>
    </source>
</evidence>
<feature type="coiled-coil region" evidence="8">
    <location>
        <begin position="372"/>
        <end position="413"/>
    </location>
</feature>
<feature type="region of interest" description="Disordered" evidence="9">
    <location>
        <begin position="424"/>
        <end position="446"/>
    </location>
</feature>
<dbReference type="STRING" id="578458.D8QAI2"/>
<dbReference type="PANTHER" id="PTHR23168">
    <property type="entry name" value="MITOTIC SPINDLE ASSEMBLY CHECKPOINT PROTEIN MAD1 MITOTIC ARREST DEFICIENT-LIKE PROTEIN 1"/>
    <property type="match status" value="1"/>
</dbReference>
<dbReference type="OrthoDB" id="331602at2759"/>
<keyword evidence="7" id="KW-0131">Cell cycle</keyword>
<proteinExistence type="inferred from homology"/>
<dbReference type="GO" id="GO:0005635">
    <property type="term" value="C:nuclear envelope"/>
    <property type="evidence" value="ECO:0007669"/>
    <property type="project" value="TreeGrafter"/>
</dbReference>
<dbReference type="GeneID" id="9588746"/>
<dbReference type="KEGG" id="scm:SCHCO_02630549"/>
<sequence>MNPEERRTRVTRATRPPTATRPTIASQARTPGSASTRPALRSVAASTLASTPVQRPITSTKRDSLQAELEKDPQLSSAKRQQRTQAFSSSIAQSSLERQVVSLQATKNELENKLRDKDAEIERLETERRFLSDREAEEKGARQSSHTQWEVEKRNLHNTLKTLRAAYETLQEEHTDLTDEHDRMRRKGASEQDALRLEVSRLAKHLEHLSQELEEYKTVSDDRARRIAELEAAAASAPADARPDLADRSSDDIITAELARQTTYISTLERRNERLSSEVDALRARHASVEVLREENRSLQKKVKAVDELREALGQAEAERDHWQQQASAKSGDSTQAAELAAEVSKLRGAQAQLADDLGNKSAALRVKQTELMVMAGELDAAKRELDAAKSEIDELKDKERRLNDRVTLGEREIGFLKSMVSTYEREQDNAPGGDESMSVDGDSSTAISPAATLRIQSLEELLAEYKSTNEKLAAEVARAGEHPSDLFQQTEHLRAELKASEEKHAETLEQLDQLEQTLFELGGEIAGGRYVPPNTRILAATDSPEAHWFAARTEALEALKKENEALRQQISEGANANAALPQASADAWQHEKAALTQELAQAHKRWQRLKQVFNAKAEEFTETVRNVLGVKVAFFGNGSVRVTSVYDLEAQFAFEPIKDGNAGEARKMRMVGKGRGGGEDVDEQMEYWIRKEGSIPCFLATMTLVSFEKWKQEQIEKGAL</sequence>
<evidence type="ECO:0000256" key="7">
    <source>
        <dbReference type="ARBA" id="ARBA00023306"/>
    </source>
</evidence>
<keyword evidence="5" id="KW-0498">Mitosis</keyword>
<dbReference type="EMBL" id="GL377308">
    <property type="protein sequence ID" value="EFI95409.1"/>
    <property type="molecule type" value="Genomic_DNA"/>
</dbReference>
<dbReference type="InterPro" id="IPR008672">
    <property type="entry name" value="Mad1"/>
</dbReference>
<feature type="compositionally biased region" description="Polar residues" evidence="9">
    <location>
        <begin position="44"/>
        <end position="59"/>
    </location>
</feature>
<protein>
    <recommendedName>
        <fullName evidence="3">Spindle assembly checkpoint component MAD1</fullName>
    </recommendedName>
</protein>
<gene>
    <name evidence="10" type="ORF">SCHCODRAFT_257830</name>
</gene>
<dbReference type="GO" id="GO:0007094">
    <property type="term" value="P:mitotic spindle assembly checkpoint signaling"/>
    <property type="evidence" value="ECO:0007669"/>
    <property type="project" value="InterPro"/>
</dbReference>
<feature type="coiled-coil region" evidence="8">
    <location>
        <begin position="550"/>
        <end position="606"/>
    </location>
</feature>
<dbReference type="RefSeq" id="XP_003030312.1">
    <property type="nucleotide sequence ID" value="XM_003030266.1"/>
</dbReference>
<feature type="compositionally biased region" description="Low complexity" evidence="9">
    <location>
        <begin position="11"/>
        <end position="23"/>
    </location>
</feature>
<evidence type="ECO:0000256" key="9">
    <source>
        <dbReference type="SAM" id="MobiDB-lite"/>
    </source>
</evidence>
<name>D8QAI2_SCHCM</name>
<evidence type="ECO:0000256" key="5">
    <source>
        <dbReference type="ARBA" id="ARBA00022776"/>
    </source>
</evidence>
<keyword evidence="8" id="KW-0175">Coiled coil</keyword>
<dbReference type="GO" id="GO:0051315">
    <property type="term" value="P:attachment of mitotic spindle microtubules to kinetochore"/>
    <property type="evidence" value="ECO:0007669"/>
    <property type="project" value="TreeGrafter"/>
</dbReference>
<feature type="compositionally biased region" description="Polar residues" evidence="9">
    <location>
        <begin position="324"/>
        <end position="337"/>
    </location>
</feature>
<dbReference type="Pfam" id="PF05557">
    <property type="entry name" value="MAD"/>
    <property type="match status" value="1"/>
</dbReference>
<dbReference type="GO" id="GO:0000776">
    <property type="term" value="C:kinetochore"/>
    <property type="evidence" value="ECO:0007669"/>
    <property type="project" value="TreeGrafter"/>
</dbReference>
<evidence type="ECO:0000256" key="4">
    <source>
        <dbReference type="ARBA" id="ARBA00022618"/>
    </source>
</evidence>
<dbReference type="VEuPathDB" id="FungiDB:SCHCODRAFT_02630549"/>
<dbReference type="InParanoid" id="D8QAI2"/>
<evidence type="ECO:0000256" key="8">
    <source>
        <dbReference type="SAM" id="Coils"/>
    </source>
</evidence>
<dbReference type="Gene3D" id="6.10.250.90">
    <property type="match status" value="1"/>
</dbReference>
<feature type="region of interest" description="Disordered" evidence="9">
    <location>
        <begin position="315"/>
        <end position="337"/>
    </location>
</feature>
<keyword evidence="6" id="KW-0539">Nucleus</keyword>
<dbReference type="OMA" id="YKLDFMP"/>
<evidence type="ECO:0000256" key="6">
    <source>
        <dbReference type="ARBA" id="ARBA00023242"/>
    </source>
</evidence>
<organism evidence="11">
    <name type="scientific">Schizophyllum commune (strain H4-8 / FGSC 9210)</name>
    <name type="common">Split gill fungus</name>
    <dbReference type="NCBI Taxonomy" id="578458"/>
    <lineage>
        <taxon>Eukaryota</taxon>
        <taxon>Fungi</taxon>
        <taxon>Dikarya</taxon>
        <taxon>Basidiomycota</taxon>
        <taxon>Agaricomycotina</taxon>
        <taxon>Agaricomycetes</taxon>
        <taxon>Agaricomycetidae</taxon>
        <taxon>Agaricales</taxon>
        <taxon>Schizophyllaceae</taxon>
        <taxon>Schizophyllum</taxon>
    </lineage>
</organism>